<evidence type="ECO:0000313" key="2">
    <source>
        <dbReference type="EMBL" id="MDO9713605.1"/>
    </source>
</evidence>
<evidence type="ECO:0000259" key="1">
    <source>
        <dbReference type="PROSITE" id="PS50883"/>
    </source>
</evidence>
<dbReference type="PANTHER" id="PTHR33121">
    <property type="entry name" value="CYCLIC DI-GMP PHOSPHODIESTERASE PDEF"/>
    <property type="match status" value="1"/>
</dbReference>
<dbReference type="SUPFAM" id="SSF141868">
    <property type="entry name" value="EAL domain-like"/>
    <property type="match status" value="1"/>
</dbReference>
<dbReference type="SMART" id="SM00052">
    <property type="entry name" value="EAL"/>
    <property type="match status" value="1"/>
</dbReference>
<feature type="domain" description="EAL" evidence="1">
    <location>
        <begin position="1"/>
        <end position="104"/>
    </location>
</feature>
<dbReference type="RefSeq" id="WP_305108461.1">
    <property type="nucleotide sequence ID" value="NZ_JAUTWS010000104.1"/>
</dbReference>
<dbReference type="InterPro" id="IPR001633">
    <property type="entry name" value="EAL_dom"/>
</dbReference>
<accession>A0ABT9EBL5</accession>
<dbReference type="Proteomes" id="UP001243009">
    <property type="component" value="Unassembled WGS sequence"/>
</dbReference>
<dbReference type="InterPro" id="IPR050706">
    <property type="entry name" value="Cyclic-di-GMP_PDE-like"/>
</dbReference>
<sequence>MRIAMDDFGTGYSSLGYLQRFPFDKVKIDRSFTRELEHSRQSNAIVRAIVELCAALAMTTTAEGVETEAQFAVLRRTGCSEAQGYLFSKPRLAADTAELLDRLDREVRADAQ</sequence>
<dbReference type="PANTHER" id="PTHR33121:SF70">
    <property type="entry name" value="SIGNALING PROTEIN YKOW"/>
    <property type="match status" value="1"/>
</dbReference>
<keyword evidence="3" id="KW-1185">Reference proteome</keyword>
<name>A0ABT9EBL5_9PROT</name>
<dbReference type="EMBL" id="JAUTWS010000104">
    <property type="protein sequence ID" value="MDO9713605.1"/>
    <property type="molecule type" value="Genomic_DNA"/>
</dbReference>
<dbReference type="CDD" id="cd01948">
    <property type="entry name" value="EAL"/>
    <property type="match status" value="1"/>
</dbReference>
<dbReference type="Pfam" id="PF00563">
    <property type="entry name" value="EAL"/>
    <property type="match status" value="1"/>
</dbReference>
<evidence type="ECO:0000313" key="3">
    <source>
        <dbReference type="Proteomes" id="UP001243009"/>
    </source>
</evidence>
<comment type="caution">
    <text evidence="2">The sequence shown here is derived from an EMBL/GenBank/DDBJ whole genome shotgun (WGS) entry which is preliminary data.</text>
</comment>
<organism evidence="2 3">
    <name type="scientific">Paracraurococcus lichenis</name>
    <dbReference type="NCBI Taxonomy" id="3064888"/>
    <lineage>
        <taxon>Bacteria</taxon>
        <taxon>Pseudomonadati</taxon>
        <taxon>Pseudomonadota</taxon>
        <taxon>Alphaproteobacteria</taxon>
        <taxon>Acetobacterales</taxon>
        <taxon>Roseomonadaceae</taxon>
        <taxon>Paracraurococcus</taxon>
    </lineage>
</organism>
<reference evidence="2 3" key="1">
    <citation type="submission" date="2023-08" db="EMBL/GenBank/DDBJ databases">
        <title>The draft genome sequence of Paracraurococcus sp. LOR1-02.</title>
        <authorList>
            <person name="Kingkaew E."/>
            <person name="Tanasupawat S."/>
        </authorList>
    </citation>
    <scope>NUCLEOTIDE SEQUENCE [LARGE SCALE GENOMIC DNA]</scope>
    <source>
        <strain evidence="2 3">LOR1-02</strain>
    </source>
</reference>
<proteinExistence type="predicted"/>
<protein>
    <submittedName>
        <fullName evidence="2">EAL domain-containing protein</fullName>
    </submittedName>
</protein>
<dbReference type="Gene3D" id="3.20.20.450">
    <property type="entry name" value="EAL domain"/>
    <property type="match status" value="1"/>
</dbReference>
<dbReference type="InterPro" id="IPR035919">
    <property type="entry name" value="EAL_sf"/>
</dbReference>
<dbReference type="PROSITE" id="PS50883">
    <property type="entry name" value="EAL"/>
    <property type="match status" value="1"/>
</dbReference>
<gene>
    <name evidence="2" type="ORF">Q7A36_35140</name>
</gene>